<dbReference type="GeneID" id="25261769"/>
<dbReference type="Pfam" id="PF00102">
    <property type="entry name" value="Y_phosphatase"/>
    <property type="match status" value="1"/>
</dbReference>
<keyword evidence="5" id="KW-1185">Reference proteome</keyword>
<dbReference type="PROSITE" id="PS50055">
    <property type="entry name" value="TYR_PHOSPHATASE_PTP"/>
    <property type="match status" value="1"/>
</dbReference>
<dbReference type="PANTHER" id="PTHR19134:SF449">
    <property type="entry name" value="TYROSINE-PROTEIN PHOSPHATASE 1"/>
    <property type="match status" value="1"/>
</dbReference>
<protein>
    <submittedName>
        <fullName evidence="4">Phosphatases II</fullName>
    </submittedName>
</protein>
<dbReference type="CDD" id="cd00047">
    <property type="entry name" value="PTPc"/>
    <property type="match status" value="1"/>
</dbReference>
<dbReference type="SMART" id="SM00194">
    <property type="entry name" value="PTPc"/>
    <property type="match status" value="1"/>
</dbReference>
<dbReference type="RefSeq" id="XP_013242049.1">
    <property type="nucleotide sequence ID" value="XM_013386595.1"/>
</dbReference>
<evidence type="ECO:0000256" key="1">
    <source>
        <dbReference type="ARBA" id="ARBA00009649"/>
    </source>
</evidence>
<feature type="domain" description="Tyrosine-protein phosphatase" evidence="2">
    <location>
        <begin position="24"/>
        <end position="321"/>
    </location>
</feature>
<dbReference type="InParanoid" id="A0A066VUD9"/>
<dbReference type="InterPro" id="IPR029021">
    <property type="entry name" value="Prot-tyrosine_phosphatase-like"/>
</dbReference>
<dbReference type="InterPro" id="IPR000387">
    <property type="entry name" value="Tyr_Pase_dom"/>
</dbReference>
<organism evidence="4 5">
    <name type="scientific">Tilletiaria anomala (strain ATCC 24038 / CBS 436.72 / UBC 951)</name>
    <dbReference type="NCBI Taxonomy" id="1037660"/>
    <lineage>
        <taxon>Eukaryota</taxon>
        <taxon>Fungi</taxon>
        <taxon>Dikarya</taxon>
        <taxon>Basidiomycota</taxon>
        <taxon>Ustilaginomycotina</taxon>
        <taxon>Exobasidiomycetes</taxon>
        <taxon>Georgefischeriales</taxon>
        <taxon>Tilletiariaceae</taxon>
        <taxon>Tilletiaria</taxon>
    </lineage>
</organism>
<dbReference type="AlphaFoldDB" id="A0A066VUD9"/>
<gene>
    <name evidence="4" type="ORF">K437DRAFT_164867</name>
</gene>
<dbReference type="EMBL" id="JMSN01000070">
    <property type="protein sequence ID" value="KDN42414.1"/>
    <property type="molecule type" value="Genomic_DNA"/>
</dbReference>
<dbReference type="Gene3D" id="3.90.190.10">
    <property type="entry name" value="Protein tyrosine phosphatase superfamily"/>
    <property type="match status" value="1"/>
</dbReference>
<comment type="similarity">
    <text evidence="1">Belongs to the protein-tyrosine phosphatase family. Non-receptor class subfamily.</text>
</comment>
<dbReference type="PRINTS" id="PR00700">
    <property type="entry name" value="PRTYPHPHTASE"/>
</dbReference>
<evidence type="ECO:0000313" key="4">
    <source>
        <dbReference type="EMBL" id="KDN42414.1"/>
    </source>
</evidence>
<dbReference type="FunCoup" id="A0A066VUD9">
    <property type="interactions" value="439"/>
</dbReference>
<dbReference type="SUPFAM" id="SSF52799">
    <property type="entry name" value="(Phosphotyrosine protein) phosphatases II"/>
    <property type="match status" value="1"/>
</dbReference>
<evidence type="ECO:0000313" key="5">
    <source>
        <dbReference type="Proteomes" id="UP000027361"/>
    </source>
</evidence>
<dbReference type="InterPro" id="IPR000242">
    <property type="entry name" value="PTP_cat"/>
</dbReference>
<name>A0A066VUD9_TILAU</name>
<dbReference type="PANTHER" id="PTHR19134">
    <property type="entry name" value="RECEPTOR-TYPE TYROSINE-PROTEIN PHOSPHATASE"/>
    <property type="match status" value="1"/>
</dbReference>
<dbReference type="InterPro" id="IPR016130">
    <property type="entry name" value="Tyr_Pase_AS"/>
</dbReference>
<dbReference type="Proteomes" id="UP000027361">
    <property type="component" value="Unassembled WGS sequence"/>
</dbReference>
<dbReference type="GO" id="GO:0004725">
    <property type="term" value="F:protein tyrosine phosphatase activity"/>
    <property type="evidence" value="ECO:0007669"/>
    <property type="project" value="InterPro"/>
</dbReference>
<feature type="domain" description="Tyrosine specific protein phosphatases" evidence="3">
    <location>
        <begin position="229"/>
        <end position="312"/>
    </location>
</feature>
<dbReference type="PROSITE" id="PS50056">
    <property type="entry name" value="TYR_PHOSPHATASE_2"/>
    <property type="match status" value="1"/>
</dbReference>
<comment type="caution">
    <text evidence="4">The sequence shown here is derived from an EMBL/GenBank/DDBJ whole genome shotgun (WGS) entry which is preliminary data.</text>
</comment>
<evidence type="ECO:0000259" key="2">
    <source>
        <dbReference type="PROSITE" id="PS50055"/>
    </source>
</evidence>
<dbReference type="SMART" id="SM00404">
    <property type="entry name" value="PTPc_motif"/>
    <property type="match status" value="1"/>
</dbReference>
<dbReference type="OrthoDB" id="10253954at2759"/>
<dbReference type="InterPro" id="IPR003595">
    <property type="entry name" value="Tyr_Pase_cat"/>
</dbReference>
<dbReference type="OMA" id="YLNAAYI"/>
<proteinExistence type="inferred from homology"/>
<reference evidence="4 5" key="1">
    <citation type="submission" date="2014-05" db="EMBL/GenBank/DDBJ databases">
        <title>Draft genome sequence of a rare smut relative, Tilletiaria anomala UBC 951.</title>
        <authorList>
            <consortium name="DOE Joint Genome Institute"/>
            <person name="Toome M."/>
            <person name="Kuo A."/>
            <person name="Henrissat B."/>
            <person name="Lipzen A."/>
            <person name="Tritt A."/>
            <person name="Yoshinaga Y."/>
            <person name="Zane M."/>
            <person name="Barry K."/>
            <person name="Grigoriev I.V."/>
            <person name="Spatafora J.W."/>
            <person name="Aimea M.C."/>
        </authorList>
    </citation>
    <scope>NUCLEOTIDE SEQUENCE [LARGE SCALE GENOMIC DNA]</scope>
    <source>
        <strain evidence="4 5">UBC 951</strain>
    </source>
</reference>
<dbReference type="PROSITE" id="PS00383">
    <property type="entry name" value="TYR_PHOSPHATASE_1"/>
    <property type="match status" value="1"/>
</dbReference>
<evidence type="ECO:0000259" key="3">
    <source>
        <dbReference type="PROSITE" id="PS50056"/>
    </source>
</evidence>
<sequence>MALTEAPTELSRMGEASERTLEDLLYELDALDTERCGGLHRKEFAVDAAVSEENSHHNRYGDICSYDHALLDGEYLNASLIPPCPRSESLQAYIASQAPLPHTFDRFYSALFQQRAPLLINLTPLREKGRRKADQYWPDWAATDGQPIEVGDGWTVATTSEEPIETPFKDVDGDGWELVKRTLELRQTDAGGVTRKRHGLTLFHLTTWPDHGASSLEGYEHLLHLIQQETWLAASRNASSGAEVPPIWIHCSAGVGRTGTVIAGLMALEMQNRNQLGSKPLTQAGCDHITAELIAHLRRYRPRMVQGIKQAEMVSALIAKLSAGSA</sequence>
<dbReference type="InterPro" id="IPR050348">
    <property type="entry name" value="Protein-Tyr_Phosphatase"/>
</dbReference>
<accession>A0A066VUD9</accession>
<dbReference type="HOGENOM" id="CLU_001645_9_1_1"/>
<dbReference type="STRING" id="1037660.A0A066VUD9"/>